<name>A0A5P2WAU7_9ACTN</name>
<feature type="region of interest" description="Disordered" evidence="2">
    <location>
        <begin position="94"/>
        <end position="159"/>
    </location>
</feature>
<evidence type="ECO:0000256" key="1">
    <source>
        <dbReference type="SAM" id="Coils"/>
    </source>
</evidence>
<reference evidence="3 4" key="1">
    <citation type="submission" date="2017-09" db="EMBL/GenBank/DDBJ databases">
        <title>Streptomyces genome completion.</title>
        <authorList>
            <person name="Lee N."/>
            <person name="Cho B.-K."/>
        </authorList>
    </citation>
    <scope>NUCLEOTIDE SEQUENCE [LARGE SCALE GENOMIC DNA]</scope>
    <source>
        <strain evidence="3 4">ATCC 14899</strain>
    </source>
</reference>
<feature type="compositionally biased region" description="Low complexity" evidence="2">
    <location>
        <begin position="144"/>
        <end position="159"/>
    </location>
</feature>
<evidence type="ECO:0000313" key="4">
    <source>
        <dbReference type="Proteomes" id="UP000325763"/>
    </source>
</evidence>
<evidence type="ECO:0000313" key="3">
    <source>
        <dbReference type="EMBL" id="QEV42748.1"/>
    </source>
</evidence>
<feature type="coiled-coil region" evidence="1">
    <location>
        <begin position="17"/>
        <end position="94"/>
    </location>
</feature>
<keyword evidence="1" id="KW-0175">Coiled coil</keyword>
<gene>
    <name evidence="3" type="ORF">CP978_33165</name>
</gene>
<sequence>MKWWPGGREAPERSKKLGELQEALNKLELAQSKHREETAQARAETLETVQQGVAGLCGENRELRRRQERMLSDLNGAKDEMSALRLELAQALLQASSAGSAEDVTDHDAEPDEGPVPESEAELSADEETDQGEGTMTDESARTEGAAPGRGSEESAAGGAELKRAIECAYRGDGGSTATTSTGRVSVGQHPPSARAATDACSPQEPEQCGPVAHGVLLLKAAGAASVELVLHRDTWEFVLGRAVGHDHFRLPPDMKDLGNGRVRVALSGRSLIAVLIQLWQTRSEADPLQADWTLAVAVYCRIAERLSGVVPSGRPITIVLDDGVEDAEGQGRTDHDGDDGTSRPPGQ</sequence>
<accession>A0A5P2WAU7</accession>
<feature type="compositionally biased region" description="Acidic residues" evidence="2">
    <location>
        <begin position="103"/>
        <end position="131"/>
    </location>
</feature>
<proteinExistence type="predicted"/>
<dbReference type="Proteomes" id="UP000325763">
    <property type="component" value="Chromosome"/>
</dbReference>
<feature type="region of interest" description="Disordered" evidence="2">
    <location>
        <begin position="175"/>
        <end position="205"/>
    </location>
</feature>
<dbReference type="EMBL" id="CP023747">
    <property type="protein sequence ID" value="QEV42748.1"/>
    <property type="molecule type" value="Genomic_DNA"/>
</dbReference>
<dbReference type="AlphaFoldDB" id="A0A5P2WAU7"/>
<feature type="region of interest" description="Disordered" evidence="2">
    <location>
        <begin position="323"/>
        <end position="348"/>
    </location>
</feature>
<organism evidence="3 4">
    <name type="scientific">Streptomyces nodosus</name>
    <dbReference type="NCBI Taxonomy" id="40318"/>
    <lineage>
        <taxon>Bacteria</taxon>
        <taxon>Bacillati</taxon>
        <taxon>Actinomycetota</taxon>
        <taxon>Actinomycetes</taxon>
        <taxon>Kitasatosporales</taxon>
        <taxon>Streptomycetaceae</taxon>
        <taxon>Streptomyces</taxon>
    </lineage>
</organism>
<protein>
    <submittedName>
        <fullName evidence="3">Uncharacterized protein</fullName>
    </submittedName>
</protein>
<dbReference type="KEGG" id="snq:CP978_33165"/>
<feature type="compositionally biased region" description="Low complexity" evidence="2">
    <location>
        <begin position="176"/>
        <end position="188"/>
    </location>
</feature>
<feature type="compositionally biased region" description="Basic and acidic residues" evidence="2">
    <location>
        <begin position="330"/>
        <end position="342"/>
    </location>
</feature>
<evidence type="ECO:0000256" key="2">
    <source>
        <dbReference type="SAM" id="MobiDB-lite"/>
    </source>
</evidence>